<evidence type="ECO:0000313" key="2">
    <source>
        <dbReference type="Proteomes" id="UP000214720"/>
    </source>
</evidence>
<comment type="caution">
    <text evidence="1">The sequence shown here is derived from an EMBL/GenBank/DDBJ whole genome shotgun (WGS) entry which is preliminary data.</text>
</comment>
<protein>
    <submittedName>
        <fullName evidence="1">Uncharacterized protein</fullName>
    </submittedName>
</protein>
<reference evidence="2" key="1">
    <citation type="submission" date="2017-01" db="EMBL/GenBank/DDBJ databases">
        <title>Genome Analysis of Deinococcus marmoris KOPRI26562.</title>
        <authorList>
            <person name="Kim J.H."/>
            <person name="Oh H.-M."/>
        </authorList>
    </citation>
    <scope>NUCLEOTIDE SEQUENCE [LARGE SCALE GENOMIC DNA]</scope>
    <source>
        <strain evidence="2">PAMC 26633</strain>
    </source>
</reference>
<organism evidence="1 2">
    <name type="scientific">Caballeronia sordidicola</name>
    <name type="common">Burkholderia sordidicola</name>
    <dbReference type="NCBI Taxonomy" id="196367"/>
    <lineage>
        <taxon>Bacteria</taxon>
        <taxon>Pseudomonadati</taxon>
        <taxon>Pseudomonadota</taxon>
        <taxon>Betaproteobacteria</taxon>
        <taxon>Burkholderiales</taxon>
        <taxon>Burkholderiaceae</taxon>
        <taxon>Caballeronia</taxon>
    </lineage>
</organism>
<dbReference type="Proteomes" id="UP000214720">
    <property type="component" value="Unassembled WGS sequence"/>
</dbReference>
<dbReference type="AlphaFoldDB" id="A0A226X1S0"/>
<proteinExistence type="predicted"/>
<dbReference type="EMBL" id="MTHB01000110">
    <property type="protein sequence ID" value="OXC77059.1"/>
    <property type="molecule type" value="Genomic_DNA"/>
</dbReference>
<accession>A0A226X1S0</accession>
<gene>
    <name evidence="1" type="ORF">BSU04_18780</name>
</gene>
<sequence length="101" mass="11773">MTTCSPHEPVRCHHSRRNIMNTQRDSLRRIVEKWLAPTAGAPVREIRLCRMPANHIRYVRVEALRPTGVLALLFFRHDDGSWQVFPPEAARMTMSPRRLAM</sequence>
<name>A0A226X1S0_CABSO</name>
<evidence type="ECO:0000313" key="1">
    <source>
        <dbReference type="EMBL" id="OXC77059.1"/>
    </source>
</evidence>
<dbReference type="eggNOG" id="ENOG502ZUNB">
    <property type="taxonomic scope" value="Bacteria"/>
</dbReference>